<dbReference type="PANTHER" id="PTHR30482:SF4">
    <property type="entry name" value="SLR1201 PROTEIN"/>
    <property type="match status" value="1"/>
</dbReference>
<evidence type="ECO:0000256" key="3">
    <source>
        <dbReference type="ARBA" id="ARBA00022692"/>
    </source>
</evidence>
<sequence length="385" mass="41110">MVRQDLVALRKSRIQLQCYLAFIAVLLVLPLMLDAFWLNRIATYLVYGICAVAICLSWGWAGILNLGQGAFFGMGAYMMAMSLTLASPDNNPVPQLMLLNMEPNAPRELCCVTPGSFLWIPFRWQAVGVVASIIVPMIMALAIGYAMFKRRTGGVYVSIITLALALIIQLIIINNQPLTGGFNGLADLAPLTIGSFEFDPYGNSTYYLVTGVLAAALFGGRYLLSGKMGLILRATQEDEARLRFLGYEVENYKMLAFCLSAGLAGLAGMLFVMCAEFASPALMATGFSVSMVIWAAVGGRHSLMGACVGAVLVNVIGAGASESPIFQPIWPIILGLLFIGVVLVMPNGIAGVFDGWLDRKLRNGGAAGATGAKRVSPGTKASEVR</sequence>
<dbReference type="NCBIfam" id="TIGR03408">
    <property type="entry name" value="urea_trans_UrtC"/>
    <property type="match status" value="1"/>
</dbReference>
<feature type="transmembrane region" description="Helical" evidence="7">
    <location>
        <begin position="303"/>
        <end position="320"/>
    </location>
</feature>
<dbReference type="EMBL" id="JAXCLW010000003">
    <property type="protein sequence ID" value="MDY0883750.1"/>
    <property type="molecule type" value="Genomic_DNA"/>
</dbReference>
<feature type="transmembrane region" description="Helical" evidence="7">
    <location>
        <begin position="70"/>
        <end position="88"/>
    </location>
</feature>
<feature type="transmembrane region" description="Helical" evidence="7">
    <location>
        <begin position="205"/>
        <end position="224"/>
    </location>
</feature>
<keyword evidence="5 7" id="KW-0472">Membrane</keyword>
<comment type="caution">
    <text evidence="8">The sequence shown here is derived from an EMBL/GenBank/DDBJ whole genome shotgun (WGS) entry which is preliminary data.</text>
</comment>
<dbReference type="Proteomes" id="UP001279642">
    <property type="component" value="Unassembled WGS sequence"/>
</dbReference>
<keyword evidence="2" id="KW-1003">Cell membrane</keyword>
<feature type="region of interest" description="Disordered" evidence="6">
    <location>
        <begin position="365"/>
        <end position="385"/>
    </location>
</feature>
<dbReference type="PANTHER" id="PTHR30482">
    <property type="entry name" value="HIGH-AFFINITY BRANCHED-CHAIN AMINO ACID TRANSPORT SYSTEM PERMEASE"/>
    <property type="match status" value="1"/>
</dbReference>
<feature type="transmembrane region" description="Helical" evidence="7">
    <location>
        <begin position="251"/>
        <end position="271"/>
    </location>
</feature>
<evidence type="ECO:0000313" key="8">
    <source>
        <dbReference type="EMBL" id="MDY0883750.1"/>
    </source>
</evidence>
<comment type="subcellular location">
    <subcellularLocation>
        <location evidence="1">Cell membrane</location>
        <topology evidence="1">Multi-pass membrane protein</topology>
    </subcellularLocation>
</comment>
<accession>A0ABU5EBK2</accession>
<evidence type="ECO:0000256" key="1">
    <source>
        <dbReference type="ARBA" id="ARBA00004651"/>
    </source>
</evidence>
<feature type="transmembrane region" description="Helical" evidence="7">
    <location>
        <begin position="44"/>
        <end position="63"/>
    </location>
</feature>
<dbReference type="InterPro" id="IPR017778">
    <property type="entry name" value="ABC_transptr_urea_perm_UrtC"/>
</dbReference>
<keyword evidence="4 7" id="KW-1133">Transmembrane helix</keyword>
<feature type="transmembrane region" description="Helical" evidence="7">
    <location>
        <begin position="20"/>
        <end position="38"/>
    </location>
</feature>
<organism evidence="8 9">
    <name type="scientific">Dongia soli</name>
    <dbReference type="NCBI Taxonomy" id="600628"/>
    <lineage>
        <taxon>Bacteria</taxon>
        <taxon>Pseudomonadati</taxon>
        <taxon>Pseudomonadota</taxon>
        <taxon>Alphaproteobacteria</taxon>
        <taxon>Rhodospirillales</taxon>
        <taxon>Dongiaceae</taxon>
        <taxon>Dongia</taxon>
    </lineage>
</organism>
<evidence type="ECO:0000313" key="9">
    <source>
        <dbReference type="Proteomes" id="UP001279642"/>
    </source>
</evidence>
<dbReference type="Pfam" id="PF02653">
    <property type="entry name" value="BPD_transp_2"/>
    <property type="match status" value="1"/>
</dbReference>
<name>A0ABU5EBK2_9PROT</name>
<gene>
    <name evidence="8" type="primary">urtC</name>
    <name evidence="8" type="ORF">SMD27_12930</name>
</gene>
<feature type="transmembrane region" description="Helical" evidence="7">
    <location>
        <begin position="277"/>
        <end position="296"/>
    </location>
</feature>
<protein>
    <submittedName>
        <fullName evidence="8">Urea ABC transporter permease subunit UrtC</fullName>
    </submittedName>
</protein>
<dbReference type="InterPro" id="IPR043428">
    <property type="entry name" value="LivM-like"/>
</dbReference>
<dbReference type="InterPro" id="IPR001851">
    <property type="entry name" value="ABC_transp_permease"/>
</dbReference>
<dbReference type="RefSeq" id="WP_320508817.1">
    <property type="nucleotide sequence ID" value="NZ_JAXCLW010000003.1"/>
</dbReference>
<evidence type="ECO:0000256" key="5">
    <source>
        <dbReference type="ARBA" id="ARBA00023136"/>
    </source>
</evidence>
<evidence type="ECO:0000256" key="7">
    <source>
        <dbReference type="SAM" id="Phobius"/>
    </source>
</evidence>
<evidence type="ECO:0000256" key="2">
    <source>
        <dbReference type="ARBA" id="ARBA00022475"/>
    </source>
</evidence>
<feature type="transmembrane region" description="Helical" evidence="7">
    <location>
        <begin position="332"/>
        <end position="353"/>
    </location>
</feature>
<evidence type="ECO:0000256" key="6">
    <source>
        <dbReference type="SAM" id="MobiDB-lite"/>
    </source>
</evidence>
<feature type="transmembrane region" description="Helical" evidence="7">
    <location>
        <begin position="124"/>
        <end position="148"/>
    </location>
</feature>
<keyword evidence="9" id="KW-1185">Reference proteome</keyword>
<dbReference type="CDD" id="cd06581">
    <property type="entry name" value="TM_PBP1_LivM_like"/>
    <property type="match status" value="1"/>
</dbReference>
<keyword evidence="3 7" id="KW-0812">Transmembrane</keyword>
<reference evidence="8 9" key="1">
    <citation type="journal article" date="2016" name="Antonie Van Leeuwenhoek">
        <title>Dongia soli sp. nov., isolated from soil from Dokdo, Korea.</title>
        <authorList>
            <person name="Kim D.U."/>
            <person name="Lee H."/>
            <person name="Kim H."/>
            <person name="Kim S.G."/>
            <person name="Ka J.O."/>
        </authorList>
    </citation>
    <scope>NUCLEOTIDE SEQUENCE [LARGE SCALE GENOMIC DNA]</scope>
    <source>
        <strain evidence="8 9">D78</strain>
    </source>
</reference>
<proteinExistence type="predicted"/>
<feature type="transmembrane region" description="Helical" evidence="7">
    <location>
        <begin position="155"/>
        <end position="173"/>
    </location>
</feature>
<evidence type="ECO:0000256" key="4">
    <source>
        <dbReference type="ARBA" id="ARBA00022989"/>
    </source>
</evidence>